<dbReference type="InterPro" id="IPR037143">
    <property type="entry name" value="4-PPantetheinyl_Trfase_dom_sf"/>
</dbReference>
<evidence type="ECO:0000256" key="2">
    <source>
        <dbReference type="ARBA" id="ARBA00022679"/>
    </source>
</evidence>
<evidence type="ECO:0000259" key="4">
    <source>
        <dbReference type="Pfam" id="PF22624"/>
    </source>
</evidence>
<name>A0AA45CRV4_STRSL</name>
<evidence type="ECO:0000313" key="6">
    <source>
        <dbReference type="Proteomes" id="UP000248776"/>
    </source>
</evidence>
<reference evidence="5 6" key="1">
    <citation type="submission" date="2017-08" db="EMBL/GenBank/DDBJ databases">
        <title>Streptococcus salivarius strain HS0302 Genome.</title>
        <authorList>
            <person name="Smith J."/>
            <person name="Deng P."/>
            <person name="Geng M."/>
        </authorList>
    </citation>
    <scope>NUCLEOTIDE SEQUENCE [LARGE SCALE GENOMIC DNA]</scope>
    <source>
        <strain evidence="5 6">HS0302</strain>
    </source>
</reference>
<keyword evidence="2" id="KW-0808">Transferase</keyword>
<comment type="similarity">
    <text evidence="1">Belongs to the P-Pant transferase superfamily. Gsp/Sfp/HetI/AcpT family.</text>
</comment>
<dbReference type="Proteomes" id="UP000248776">
    <property type="component" value="Unassembled WGS sequence"/>
</dbReference>
<dbReference type="GO" id="GO:0008897">
    <property type="term" value="F:holo-[acyl-carrier-protein] synthase activity"/>
    <property type="evidence" value="ECO:0007669"/>
    <property type="project" value="InterPro"/>
</dbReference>
<dbReference type="GO" id="GO:0019878">
    <property type="term" value="P:lysine biosynthetic process via aminoadipic acid"/>
    <property type="evidence" value="ECO:0007669"/>
    <property type="project" value="TreeGrafter"/>
</dbReference>
<dbReference type="SUPFAM" id="SSF56214">
    <property type="entry name" value="4'-phosphopantetheinyl transferase"/>
    <property type="match status" value="2"/>
</dbReference>
<dbReference type="GO" id="GO:0005829">
    <property type="term" value="C:cytosol"/>
    <property type="evidence" value="ECO:0007669"/>
    <property type="project" value="TreeGrafter"/>
</dbReference>
<feature type="domain" description="4'-phosphopantetheinyl transferase" evidence="3">
    <location>
        <begin position="112"/>
        <end position="196"/>
    </location>
</feature>
<dbReference type="GO" id="GO:0000287">
    <property type="term" value="F:magnesium ion binding"/>
    <property type="evidence" value="ECO:0007669"/>
    <property type="project" value="InterPro"/>
</dbReference>
<dbReference type="PANTHER" id="PTHR12215:SF10">
    <property type="entry name" value="L-AMINOADIPATE-SEMIALDEHYDE DEHYDROGENASE-PHOSPHOPANTETHEINYL TRANSFERASE"/>
    <property type="match status" value="1"/>
</dbReference>
<dbReference type="AlphaFoldDB" id="A0AA45CRV4"/>
<dbReference type="PANTHER" id="PTHR12215">
    <property type="entry name" value="PHOSPHOPANTETHEINE TRANSFERASE"/>
    <property type="match status" value="1"/>
</dbReference>
<feature type="domain" description="4'-phosphopantetheinyl transferase N-terminal" evidence="4">
    <location>
        <begin position="29"/>
        <end position="103"/>
    </location>
</feature>
<sequence length="239" mass="28201">MQLLIYIYYINIHNIKPCDFLEHGSLSYLISTERLNKINKFQKKVDKLQSLCSELLILFALEKFGQTHTDKLVYNYNPFGKPELLNYDFSFNISHSKDYVICAIANHEYQKSIGIDIEFKDVNTLLTINPKIFLTEVEYLSLTQSDNISTYCDRLLDYWCMKEAYVKYLGKGLTQPLKDFYIVSKDNNNNIFHNESIVNCNMMSLEIDDKYSSYLCYESKQKIFLQEVTCYELFSILNR</sequence>
<dbReference type="InterPro" id="IPR050559">
    <property type="entry name" value="P-Pant_transferase_sf"/>
</dbReference>
<evidence type="ECO:0000256" key="1">
    <source>
        <dbReference type="ARBA" id="ARBA00010990"/>
    </source>
</evidence>
<evidence type="ECO:0008006" key="7">
    <source>
        <dbReference type="Google" id="ProtNLM"/>
    </source>
</evidence>
<dbReference type="Pfam" id="PF22624">
    <property type="entry name" value="AASDHPPT_N"/>
    <property type="match status" value="1"/>
</dbReference>
<organism evidence="5 6">
    <name type="scientific">Streptococcus salivarius</name>
    <dbReference type="NCBI Taxonomy" id="1304"/>
    <lineage>
        <taxon>Bacteria</taxon>
        <taxon>Bacillati</taxon>
        <taxon>Bacillota</taxon>
        <taxon>Bacilli</taxon>
        <taxon>Lactobacillales</taxon>
        <taxon>Streptococcaceae</taxon>
        <taxon>Streptococcus</taxon>
    </lineage>
</organism>
<comment type="caution">
    <text evidence="5">The sequence shown here is derived from an EMBL/GenBank/DDBJ whole genome shotgun (WGS) entry which is preliminary data.</text>
</comment>
<dbReference type="EMBL" id="NSIW01000018">
    <property type="protein sequence ID" value="PZD55811.1"/>
    <property type="molecule type" value="Genomic_DNA"/>
</dbReference>
<evidence type="ECO:0000259" key="3">
    <source>
        <dbReference type="Pfam" id="PF01648"/>
    </source>
</evidence>
<dbReference type="InterPro" id="IPR055066">
    <property type="entry name" value="AASDHPPT_N"/>
</dbReference>
<protein>
    <recommendedName>
        <fullName evidence="7">4'-phosphopantetheinyl transferase superfamily protein</fullName>
    </recommendedName>
</protein>
<dbReference type="Gene3D" id="3.90.470.20">
    <property type="entry name" value="4'-phosphopantetheinyl transferase domain"/>
    <property type="match status" value="2"/>
</dbReference>
<proteinExistence type="inferred from homology"/>
<gene>
    <name evidence="5" type="ORF">CKU37_08930</name>
</gene>
<evidence type="ECO:0000313" key="5">
    <source>
        <dbReference type="EMBL" id="PZD55811.1"/>
    </source>
</evidence>
<dbReference type="InterPro" id="IPR008278">
    <property type="entry name" value="4-PPantetheinyl_Trfase_dom"/>
</dbReference>
<accession>A0AA45CRV4</accession>
<dbReference type="Pfam" id="PF01648">
    <property type="entry name" value="ACPS"/>
    <property type="match status" value="1"/>
</dbReference>